<dbReference type="AlphaFoldDB" id="A0A7W9ZHX0"/>
<name>A0A7W9ZHX0_NOVIT</name>
<evidence type="ECO:0000256" key="4">
    <source>
        <dbReference type="ARBA" id="ARBA00022801"/>
    </source>
</evidence>
<organism evidence="7 8">
    <name type="scientific">Novispirillum itersonii</name>
    <name type="common">Aquaspirillum itersonii</name>
    <dbReference type="NCBI Taxonomy" id="189"/>
    <lineage>
        <taxon>Bacteria</taxon>
        <taxon>Pseudomonadati</taxon>
        <taxon>Pseudomonadota</taxon>
        <taxon>Alphaproteobacteria</taxon>
        <taxon>Rhodospirillales</taxon>
        <taxon>Novispirillaceae</taxon>
        <taxon>Novispirillum</taxon>
    </lineage>
</organism>
<dbReference type="GO" id="GO:0006537">
    <property type="term" value="P:glutamate biosynthetic process"/>
    <property type="evidence" value="ECO:0007669"/>
    <property type="project" value="TreeGrafter"/>
</dbReference>
<accession>A0A7W9ZHX0</accession>
<dbReference type="FunFam" id="3.40.710.10:FF:000005">
    <property type="entry name" value="Glutaminase"/>
    <property type="match status" value="1"/>
</dbReference>
<dbReference type="InterPro" id="IPR015868">
    <property type="entry name" value="Glutaminase"/>
</dbReference>
<dbReference type="HAMAP" id="MF_00313">
    <property type="entry name" value="Glutaminase"/>
    <property type="match status" value="1"/>
</dbReference>
<dbReference type="Gene3D" id="3.40.710.10">
    <property type="entry name" value="DD-peptidase/beta-lactamase superfamily"/>
    <property type="match status" value="1"/>
</dbReference>
<feature type="binding site" evidence="6">
    <location>
        <position position="65"/>
    </location>
    <ligand>
        <name>substrate</name>
    </ligand>
</feature>
<feature type="binding site" evidence="6">
    <location>
        <position position="159"/>
    </location>
    <ligand>
        <name>substrate</name>
    </ligand>
</feature>
<comment type="similarity">
    <text evidence="1 6">Belongs to the glutaminase family.</text>
</comment>
<keyword evidence="4 6" id="KW-0378">Hydrolase</keyword>
<dbReference type="NCBIfam" id="NF002133">
    <property type="entry name" value="PRK00971.1-2"/>
    <property type="match status" value="1"/>
</dbReference>
<evidence type="ECO:0000313" key="8">
    <source>
        <dbReference type="Proteomes" id="UP000544872"/>
    </source>
</evidence>
<feature type="binding site" evidence="6">
    <location>
        <position position="259"/>
    </location>
    <ligand>
        <name>substrate</name>
    </ligand>
</feature>
<comment type="subunit">
    <text evidence="2 6">Homotetramer.</text>
</comment>
<evidence type="ECO:0000256" key="3">
    <source>
        <dbReference type="ARBA" id="ARBA00012918"/>
    </source>
</evidence>
<dbReference type="NCBIfam" id="TIGR03814">
    <property type="entry name" value="Gln_ase"/>
    <property type="match status" value="1"/>
</dbReference>
<evidence type="ECO:0000256" key="1">
    <source>
        <dbReference type="ARBA" id="ARBA00011076"/>
    </source>
</evidence>
<keyword evidence="6" id="KW-0007">Acetylation</keyword>
<dbReference type="GO" id="GO:0004359">
    <property type="term" value="F:glutaminase activity"/>
    <property type="evidence" value="ECO:0007669"/>
    <property type="project" value="UniProtKB-UniRule"/>
</dbReference>
<dbReference type="SUPFAM" id="SSF56601">
    <property type="entry name" value="beta-lactamase/transpeptidase-like"/>
    <property type="match status" value="1"/>
</dbReference>
<protein>
    <recommendedName>
        <fullName evidence="3 6">Glutaminase</fullName>
        <ecNumber evidence="3 6">3.5.1.2</ecNumber>
    </recommendedName>
</protein>
<proteinExistence type="inferred from homology"/>
<dbReference type="PANTHER" id="PTHR12544:SF29">
    <property type="entry name" value="GLUTAMINASE"/>
    <property type="match status" value="1"/>
</dbReference>
<dbReference type="PANTHER" id="PTHR12544">
    <property type="entry name" value="GLUTAMINASE"/>
    <property type="match status" value="1"/>
</dbReference>
<reference evidence="7 8" key="1">
    <citation type="submission" date="2020-08" db="EMBL/GenBank/DDBJ databases">
        <title>Genomic Encyclopedia of Type Strains, Phase IV (KMG-IV): sequencing the most valuable type-strain genomes for metagenomic binning, comparative biology and taxonomic classification.</title>
        <authorList>
            <person name="Goeker M."/>
        </authorList>
    </citation>
    <scope>NUCLEOTIDE SEQUENCE [LARGE SCALE GENOMIC DNA]</scope>
    <source>
        <strain evidence="7 8">DSM 11590</strain>
    </source>
</reference>
<dbReference type="NCBIfam" id="NF002132">
    <property type="entry name" value="PRK00971.1-1"/>
    <property type="match status" value="1"/>
</dbReference>
<keyword evidence="8" id="KW-1185">Reference proteome</keyword>
<feature type="binding site" evidence="6">
    <location>
        <position position="190"/>
    </location>
    <ligand>
        <name>substrate</name>
    </ligand>
</feature>
<dbReference type="Proteomes" id="UP000544872">
    <property type="component" value="Unassembled WGS sequence"/>
</dbReference>
<dbReference type="RefSeq" id="WP_184263397.1">
    <property type="nucleotide sequence ID" value="NZ_JACIIX010000006.1"/>
</dbReference>
<evidence type="ECO:0000256" key="2">
    <source>
        <dbReference type="ARBA" id="ARBA00011881"/>
    </source>
</evidence>
<sequence length="307" mass="33117">MSFAYQSLLDRVHAEVAARPVRGKVADYIPALARIDASRFGMALALVDGRSFVAGDATEPFSIQSMSKLFTLVMAQRLYGDELWQRVGREPSGTAFNSLVQLEHEDGFPRNPFINAGALAVTNALVSRYAQPERAILDFMAGLSGRKKIFIDEEVARSEEQHGDRNRAIAYFLKAHNRFENDVAEVTRTYFRQCAIPLTCQELAQAALFLANNGCALDGTRILSPAQTRQTLAVMLTCGLYDGVGDFVFRVGLPAKSGVGGGIIAILPGVGSLCVWSPPLDARGNSAKAIEALELIAGELAVVPGVL</sequence>
<evidence type="ECO:0000256" key="6">
    <source>
        <dbReference type="HAMAP-Rule" id="MF_00313"/>
    </source>
</evidence>
<feature type="binding site" evidence="6">
    <location>
        <position position="241"/>
    </location>
    <ligand>
        <name>substrate</name>
    </ligand>
</feature>
<dbReference type="EMBL" id="JACIIX010000006">
    <property type="protein sequence ID" value="MBB6210569.1"/>
    <property type="molecule type" value="Genomic_DNA"/>
</dbReference>
<feature type="binding site" evidence="6">
    <location>
        <position position="166"/>
    </location>
    <ligand>
        <name>substrate</name>
    </ligand>
</feature>
<feature type="binding site" evidence="6">
    <location>
        <position position="115"/>
    </location>
    <ligand>
        <name>substrate</name>
    </ligand>
</feature>
<dbReference type="InterPro" id="IPR012338">
    <property type="entry name" value="Beta-lactam/transpept-like"/>
</dbReference>
<dbReference type="GO" id="GO:0006543">
    <property type="term" value="P:L-glutamine catabolic process"/>
    <property type="evidence" value="ECO:0007669"/>
    <property type="project" value="TreeGrafter"/>
</dbReference>
<comment type="caution">
    <text evidence="7">The sequence shown here is derived from an EMBL/GenBank/DDBJ whole genome shotgun (WGS) entry which is preliminary data.</text>
</comment>
<evidence type="ECO:0000256" key="5">
    <source>
        <dbReference type="ARBA" id="ARBA00049534"/>
    </source>
</evidence>
<dbReference type="EC" id="3.5.1.2" evidence="3 6"/>
<gene>
    <name evidence="6" type="primary">glsA</name>
    <name evidence="7" type="ORF">FHS48_001985</name>
</gene>
<dbReference type="Pfam" id="PF04960">
    <property type="entry name" value="Glutaminase"/>
    <property type="match status" value="1"/>
</dbReference>
<comment type="catalytic activity">
    <reaction evidence="5 6">
        <text>L-glutamine + H2O = L-glutamate + NH4(+)</text>
        <dbReference type="Rhea" id="RHEA:15889"/>
        <dbReference type="ChEBI" id="CHEBI:15377"/>
        <dbReference type="ChEBI" id="CHEBI:28938"/>
        <dbReference type="ChEBI" id="CHEBI:29985"/>
        <dbReference type="ChEBI" id="CHEBI:58359"/>
        <dbReference type="EC" id="3.5.1.2"/>
    </reaction>
</comment>
<evidence type="ECO:0000313" key="7">
    <source>
        <dbReference type="EMBL" id="MBB6210569.1"/>
    </source>
</evidence>